<sequence>MVLGRNGLTSGVIKGLTVCCFTQCFVFVLHCKHTALHDFAVCSHAKRCAGADRDELFCLLTTPYPEMQNH</sequence>
<organism evidence="1 2">
    <name type="scientific">Staurois parvus</name>
    <dbReference type="NCBI Taxonomy" id="386267"/>
    <lineage>
        <taxon>Eukaryota</taxon>
        <taxon>Metazoa</taxon>
        <taxon>Chordata</taxon>
        <taxon>Craniata</taxon>
        <taxon>Vertebrata</taxon>
        <taxon>Euteleostomi</taxon>
        <taxon>Amphibia</taxon>
        <taxon>Batrachia</taxon>
        <taxon>Anura</taxon>
        <taxon>Neobatrachia</taxon>
        <taxon>Ranoidea</taxon>
        <taxon>Ranidae</taxon>
        <taxon>Staurois</taxon>
    </lineage>
</organism>
<evidence type="ECO:0000313" key="1">
    <source>
        <dbReference type="EMBL" id="CAI9559629.1"/>
    </source>
</evidence>
<evidence type="ECO:0008006" key="3">
    <source>
        <dbReference type="Google" id="ProtNLM"/>
    </source>
</evidence>
<proteinExistence type="predicted"/>
<gene>
    <name evidence="1" type="ORF">SPARVUS_LOCUS5118594</name>
</gene>
<name>A0ABN9CHP2_9NEOB</name>
<reference evidence="1" key="1">
    <citation type="submission" date="2023-05" db="EMBL/GenBank/DDBJ databases">
        <authorList>
            <person name="Stuckert A."/>
        </authorList>
    </citation>
    <scope>NUCLEOTIDE SEQUENCE</scope>
</reference>
<keyword evidence="2" id="KW-1185">Reference proteome</keyword>
<comment type="caution">
    <text evidence="1">The sequence shown here is derived from an EMBL/GenBank/DDBJ whole genome shotgun (WGS) entry which is preliminary data.</text>
</comment>
<dbReference type="Proteomes" id="UP001162483">
    <property type="component" value="Unassembled WGS sequence"/>
</dbReference>
<feature type="non-terminal residue" evidence="1">
    <location>
        <position position="70"/>
    </location>
</feature>
<accession>A0ABN9CHP2</accession>
<evidence type="ECO:0000313" key="2">
    <source>
        <dbReference type="Proteomes" id="UP001162483"/>
    </source>
</evidence>
<dbReference type="EMBL" id="CATNWA010010252">
    <property type="protein sequence ID" value="CAI9559629.1"/>
    <property type="molecule type" value="Genomic_DNA"/>
</dbReference>
<protein>
    <recommendedName>
        <fullName evidence="3">Secreted protein</fullName>
    </recommendedName>
</protein>